<feature type="signal peptide" evidence="1">
    <location>
        <begin position="1"/>
        <end position="23"/>
    </location>
</feature>
<feature type="chain" id="PRO_5002796678" evidence="1">
    <location>
        <begin position="24"/>
        <end position="120"/>
    </location>
</feature>
<accession>B3RIX7</accession>
<dbReference type="RefSeq" id="XP_002107671.1">
    <property type="nucleotide sequence ID" value="XM_002107635.1"/>
</dbReference>
<keyword evidence="3" id="KW-1185">Reference proteome</keyword>
<organism evidence="2 3">
    <name type="scientific">Trichoplax adhaerens</name>
    <name type="common">Trichoplax reptans</name>
    <dbReference type="NCBI Taxonomy" id="10228"/>
    <lineage>
        <taxon>Eukaryota</taxon>
        <taxon>Metazoa</taxon>
        <taxon>Placozoa</taxon>
        <taxon>Uniplacotomia</taxon>
        <taxon>Trichoplacea</taxon>
        <taxon>Trichoplacidae</taxon>
        <taxon>Trichoplax</taxon>
    </lineage>
</organism>
<dbReference type="Proteomes" id="UP000009022">
    <property type="component" value="Unassembled WGS sequence"/>
</dbReference>
<protein>
    <submittedName>
        <fullName evidence="2">Uncharacterized protein</fullName>
    </submittedName>
</protein>
<name>B3RIX7_TRIAD</name>
<evidence type="ECO:0000313" key="3">
    <source>
        <dbReference type="Proteomes" id="UP000009022"/>
    </source>
</evidence>
<evidence type="ECO:0000313" key="2">
    <source>
        <dbReference type="EMBL" id="EDV28469.1"/>
    </source>
</evidence>
<evidence type="ECO:0000256" key="1">
    <source>
        <dbReference type="SAM" id="SignalP"/>
    </source>
</evidence>
<gene>
    <name evidence="2" type="ORF">TRIADDRAFT_51407</name>
</gene>
<proteinExistence type="predicted"/>
<dbReference type="KEGG" id="tad:TRIADDRAFT_51407"/>
<keyword evidence="1" id="KW-0732">Signal</keyword>
<dbReference type="GeneID" id="6748886"/>
<dbReference type="InParanoid" id="B3RIX7"/>
<dbReference type="HOGENOM" id="CLU_2052598_0_0_1"/>
<dbReference type="PROSITE" id="PS51257">
    <property type="entry name" value="PROKAR_LIPOPROTEIN"/>
    <property type="match status" value="1"/>
</dbReference>
<dbReference type="AlphaFoldDB" id="B3RIX7"/>
<reference evidence="2 3" key="1">
    <citation type="journal article" date="2008" name="Nature">
        <title>The Trichoplax genome and the nature of placozoans.</title>
        <authorList>
            <person name="Srivastava M."/>
            <person name="Begovic E."/>
            <person name="Chapman J."/>
            <person name="Putnam N.H."/>
            <person name="Hellsten U."/>
            <person name="Kawashima T."/>
            <person name="Kuo A."/>
            <person name="Mitros T."/>
            <person name="Salamov A."/>
            <person name="Carpenter M.L."/>
            <person name="Signorovitch A.Y."/>
            <person name="Moreno M.A."/>
            <person name="Kamm K."/>
            <person name="Grimwood J."/>
            <person name="Schmutz J."/>
            <person name="Shapiro H."/>
            <person name="Grigoriev I.V."/>
            <person name="Buss L.W."/>
            <person name="Schierwater B."/>
            <person name="Dellaporta S.L."/>
            <person name="Rokhsar D.S."/>
        </authorList>
    </citation>
    <scope>NUCLEOTIDE SEQUENCE [LARGE SCALE GENOMIC DNA]</scope>
    <source>
        <strain evidence="2 3">Grell-BS-1999</strain>
    </source>
</reference>
<dbReference type="EMBL" id="DS985241">
    <property type="protein sequence ID" value="EDV28469.1"/>
    <property type="molecule type" value="Genomic_DNA"/>
</dbReference>
<dbReference type="CTD" id="6748886"/>
<sequence length="120" mass="13737">MKNQVVFLWAVVFLACCMISIQAAKHSTNDEYMKDIDHLQYNHLVHKWAGLKAKNHPSRHNHLAFAEADKTEKYYARSNDKYRRCYYQGACNSQSNHCCIACDVTVGQCLASPPDVDPFP</sequence>